<organism evidence="2 3">
    <name type="scientific">Oceanirhabdus seepicola</name>
    <dbReference type="NCBI Taxonomy" id="2828781"/>
    <lineage>
        <taxon>Bacteria</taxon>
        <taxon>Bacillati</taxon>
        <taxon>Bacillota</taxon>
        <taxon>Clostridia</taxon>
        <taxon>Eubacteriales</taxon>
        <taxon>Clostridiaceae</taxon>
        <taxon>Oceanirhabdus</taxon>
    </lineage>
</organism>
<reference evidence="2" key="1">
    <citation type="journal article" date="2021" name="mSystems">
        <title>Bacteria and Archaea Synergistically Convert Glycine Betaine to Biogenic Methane in the Formosa Cold Seep of the South China Sea.</title>
        <authorList>
            <person name="Li L."/>
            <person name="Zhang W."/>
            <person name="Zhang S."/>
            <person name="Song L."/>
            <person name="Sun Q."/>
            <person name="Zhang H."/>
            <person name="Xiang H."/>
            <person name="Dong X."/>
        </authorList>
    </citation>
    <scope>NUCLEOTIDE SEQUENCE</scope>
    <source>
        <strain evidence="2">ZWT</strain>
    </source>
</reference>
<dbReference type="Proteomes" id="UP001056429">
    <property type="component" value="Unassembled WGS sequence"/>
</dbReference>
<evidence type="ECO:0000313" key="2">
    <source>
        <dbReference type="EMBL" id="MCM1989129.1"/>
    </source>
</evidence>
<keyword evidence="1" id="KW-0472">Membrane</keyword>
<keyword evidence="3" id="KW-1185">Reference proteome</keyword>
<dbReference type="RefSeq" id="WP_250858022.1">
    <property type="nucleotide sequence ID" value="NZ_JAGSOJ010000001.1"/>
</dbReference>
<feature type="transmembrane region" description="Helical" evidence="1">
    <location>
        <begin position="12"/>
        <end position="29"/>
    </location>
</feature>
<sequence length="223" mass="25683">MEFEYKDQKNGVYWIVFIVCAVMGLIIFNDKSTNNSSIFVIVMIVNMFMQFMRYKNIKNKGMGIVDYLDYGRVTKWLIIMFGIIAFCVAISGKYANYIMGILLIILAIILIFVGDLFKKSNEIEEGYPSDKIILNEEGIKIPAYKFIKWDDISNVLEYETREGSIIGVLVSSERAYKIKKIKLEDRLFGKNVRLITIFKNKVICKGGLNTSQLVDEIKEKMKG</sequence>
<proteinExistence type="predicted"/>
<dbReference type="AlphaFoldDB" id="A0A9J6NYZ2"/>
<accession>A0A9J6NYZ2</accession>
<evidence type="ECO:0000256" key="1">
    <source>
        <dbReference type="SAM" id="Phobius"/>
    </source>
</evidence>
<feature type="transmembrane region" description="Helical" evidence="1">
    <location>
        <begin position="97"/>
        <end position="117"/>
    </location>
</feature>
<evidence type="ECO:0000313" key="3">
    <source>
        <dbReference type="Proteomes" id="UP001056429"/>
    </source>
</evidence>
<keyword evidence="1" id="KW-0812">Transmembrane</keyword>
<dbReference type="EMBL" id="JAGSOJ010000001">
    <property type="protein sequence ID" value="MCM1989129.1"/>
    <property type="molecule type" value="Genomic_DNA"/>
</dbReference>
<feature type="transmembrane region" description="Helical" evidence="1">
    <location>
        <begin position="35"/>
        <end position="52"/>
    </location>
</feature>
<keyword evidence="1" id="KW-1133">Transmembrane helix</keyword>
<gene>
    <name evidence="2" type="ORF">KDK92_05205</name>
</gene>
<name>A0A9J6NYZ2_9CLOT</name>
<feature type="transmembrane region" description="Helical" evidence="1">
    <location>
        <begin position="73"/>
        <end position="91"/>
    </location>
</feature>
<reference evidence="2" key="2">
    <citation type="submission" date="2021-04" db="EMBL/GenBank/DDBJ databases">
        <authorList>
            <person name="Dong X."/>
        </authorList>
    </citation>
    <scope>NUCLEOTIDE SEQUENCE</scope>
    <source>
        <strain evidence="2">ZWT</strain>
    </source>
</reference>
<comment type="caution">
    <text evidence="2">The sequence shown here is derived from an EMBL/GenBank/DDBJ whole genome shotgun (WGS) entry which is preliminary data.</text>
</comment>
<protein>
    <submittedName>
        <fullName evidence="2">Uncharacterized protein</fullName>
    </submittedName>
</protein>